<feature type="compositionally biased region" description="Polar residues" evidence="1">
    <location>
        <begin position="995"/>
        <end position="1005"/>
    </location>
</feature>
<feature type="region of interest" description="Disordered" evidence="1">
    <location>
        <begin position="206"/>
        <end position="229"/>
    </location>
</feature>
<dbReference type="GO" id="GO:0042393">
    <property type="term" value="F:histone binding"/>
    <property type="evidence" value="ECO:0007669"/>
    <property type="project" value="InterPro"/>
</dbReference>
<feature type="region of interest" description="Disordered" evidence="1">
    <location>
        <begin position="987"/>
        <end position="1041"/>
    </location>
</feature>
<dbReference type="RefSeq" id="XP_019009952.1">
    <property type="nucleotide sequence ID" value="XM_019157234.1"/>
</dbReference>
<dbReference type="EMBL" id="KI894013">
    <property type="protein sequence ID" value="OCF48733.1"/>
    <property type="molecule type" value="Genomic_DNA"/>
</dbReference>
<dbReference type="GO" id="GO:0005634">
    <property type="term" value="C:nucleus"/>
    <property type="evidence" value="ECO:0007669"/>
    <property type="project" value="InterPro"/>
</dbReference>
<feature type="compositionally biased region" description="Low complexity" evidence="1">
    <location>
        <begin position="413"/>
        <end position="426"/>
    </location>
</feature>
<dbReference type="Pfam" id="PF10384">
    <property type="entry name" value="Scm3"/>
    <property type="match status" value="1"/>
</dbReference>
<dbReference type="EMBL" id="CP144528">
    <property type="protein sequence ID" value="WWC72979.1"/>
    <property type="molecule type" value="Genomic_DNA"/>
</dbReference>
<dbReference type="Proteomes" id="UP000094020">
    <property type="component" value="Chromosome 10"/>
</dbReference>
<feature type="region of interest" description="Disordered" evidence="1">
    <location>
        <begin position="370"/>
        <end position="438"/>
    </location>
</feature>
<feature type="compositionally biased region" description="Acidic residues" evidence="1">
    <location>
        <begin position="300"/>
        <end position="313"/>
    </location>
</feature>
<keyword evidence="4" id="KW-1185">Reference proteome</keyword>
<dbReference type="OrthoDB" id="2420608at2759"/>
<dbReference type="KEGG" id="kpin:30173883"/>
<feature type="compositionally biased region" description="Polar residues" evidence="1">
    <location>
        <begin position="1146"/>
        <end position="1170"/>
    </location>
</feature>
<dbReference type="InterPro" id="IPR009072">
    <property type="entry name" value="Histone-fold"/>
</dbReference>
<reference evidence="3" key="2">
    <citation type="submission" date="2013-07" db="EMBL/GenBank/DDBJ databases">
        <authorList>
            <consortium name="The Broad Institute Genome Sequencing Platform"/>
            <person name="Cuomo C."/>
            <person name="Litvintseva A."/>
            <person name="Chen Y."/>
            <person name="Heitman J."/>
            <person name="Sun S."/>
            <person name="Springer D."/>
            <person name="Dromer F."/>
            <person name="Young S.K."/>
            <person name="Zeng Q."/>
            <person name="Gargeya S."/>
            <person name="Fitzgerald M."/>
            <person name="Abouelleil A."/>
            <person name="Alvarado L."/>
            <person name="Berlin A.M."/>
            <person name="Chapman S.B."/>
            <person name="Dewar J."/>
            <person name="Goldberg J."/>
            <person name="Griggs A."/>
            <person name="Gujja S."/>
            <person name="Hansen M."/>
            <person name="Howarth C."/>
            <person name="Imamovic A."/>
            <person name="Larimer J."/>
            <person name="McCowan C."/>
            <person name="Murphy C."/>
            <person name="Pearson M."/>
            <person name="Priest M."/>
            <person name="Roberts A."/>
            <person name="Saif S."/>
            <person name="Shea T."/>
            <person name="Sykes S."/>
            <person name="Wortman J."/>
            <person name="Nusbaum C."/>
            <person name="Birren B."/>
        </authorList>
    </citation>
    <scope>NUCLEOTIDE SEQUENCE</scope>
    <source>
        <strain evidence="3">CBS 10737</strain>
    </source>
</reference>
<feature type="compositionally biased region" description="Polar residues" evidence="1">
    <location>
        <begin position="1207"/>
        <end position="1227"/>
    </location>
</feature>
<dbReference type="STRING" id="1296096.A0A1B9HZL8"/>
<feature type="compositionally biased region" description="Basic and acidic residues" evidence="1">
    <location>
        <begin position="87"/>
        <end position="106"/>
    </location>
</feature>
<reference evidence="3" key="4">
    <citation type="submission" date="2024-02" db="EMBL/GenBank/DDBJ databases">
        <title>Comparative genomics of Cryptococcus and Kwoniella reveals pathogenesis evolution and contrasting modes of karyotype evolution via chromosome fusion or intercentromeric recombination.</title>
        <authorList>
            <person name="Coelho M.A."/>
            <person name="David-Palma M."/>
            <person name="Shea T."/>
            <person name="Bowers K."/>
            <person name="McGinley-Smith S."/>
            <person name="Mohammad A.W."/>
            <person name="Gnirke A."/>
            <person name="Yurkov A.M."/>
            <person name="Nowrousian M."/>
            <person name="Sun S."/>
            <person name="Cuomo C.A."/>
            <person name="Heitman J."/>
        </authorList>
    </citation>
    <scope>NUCLEOTIDE SEQUENCE</scope>
    <source>
        <strain evidence="3">CBS 10737</strain>
    </source>
</reference>
<evidence type="ECO:0000313" key="2">
    <source>
        <dbReference type="EMBL" id="OCF48733.1"/>
    </source>
</evidence>
<feature type="compositionally biased region" description="Low complexity" evidence="1">
    <location>
        <begin position="1239"/>
        <end position="1254"/>
    </location>
</feature>
<feature type="region of interest" description="Disordered" evidence="1">
    <location>
        <begin position="899"/>
        <end position="935"/>
    </location>
</feature>
<reference evidence="2" key="3">
    <citation type="submission" date="2016-07" db="EMBL/GenBank/DDBJ databases">
        <title>Evolution of pathogenesis and genome organization in the Tremellales.</title>
        <authorList>
            <person name="Cuomo C."/>
            <person name="Litvintseva A."/>
            <person name="Heitman J."/>
            <person name="Chen Y."/>
            <person name="Sun S."/>
            <person name="Springer D."/>
            <person name="Dromer F."/>
            <person name="Young S."/>
            <person name="Zeng Q."/>
            <person name="Chapman S."/>
            <person name="Gujja S."/>
            <person name="Saif S."/>
            <person name="Birren B."/>
        </authorList>
    </citation>
    <scope>NUCLEOTIDE SEQUENCE</scope>
    <source>
        <strain evidence="2">CBS 10737</strain>
    </source>
</reference>
<feature type="compositionally biased region" description="Polar residues" evidence="1">
    <location>
        <begin position="14"/>
        <end position="43"/>
    </location>
</feature>
<feature type="region of interest" description="Disordered" evidence="1">
    <location>
        <begin position="153"/>
        <end position="173"/>
    </location>
</feature>
<dbReference type="GO" id="GO:0046982">
    <property type="term" value="F:protein heterodimerization activity"/>
    <property type="evidence" value="ECO:0007669"/>
    <property type="project" value="InterPro"/>
</dbReference>
<proteinExistence type="predicted"/>
<sequence length="1323" mass="146247">MFLQASIAGPSRCPYNTPSIHSDPPSTSRASSPSLKGRSSTPSLYRGSSVSSIYRRSSTPSLLGRSSTPILFPNGGRIRSNSVKAKSQTDEEKRQEEIEKRKIDSQQKLKSAWELIKEKYGSIRIEDDDEIDLRTGKITRDRGKLREYVGREFGQVSDNEDEDGGGSSIFGGTQVGETEFEFESDEDELGQWDERSGLDLQYSDAPLFEEEEEMLKKNESWDTPEAQNDLEEFLRLEAEQKKIFGLDNDVSEDADTEEIDDGSSSEDHDQEVEEDSQLSPRSRGSWIKPPRLEDLFLSDNEVEEREEASEDELLMGRDGFTEALSGMGLDVDEHVTTSDDEPFTGDLVESPPQIRPKRIVEVVIPIQSRRSSLPASTQYKQPQLGQSRIQTSVSAPSLASLFESPPPDDDLCSRSSSPALRRSPSPDADCISSPPGQSTTFVTSFRPQANLFQSPLPLRRIPPDLTVKSFNAESRHRTFSAEEKGKSRMIGERPSEDIEQHTTTHSSINTSGSPYYTRLWRSKYGAVKICKRCKRAGGERAEKAAWCKGRKGALECTFENSKPNQHDDRVQEPNLHPQTLEQRYDRSKHDSNRMGSSSRHSDDDNDDYHHRDRPDLRQTPSSGKAQRVRKCPLCREAGGQRGEQAFKCRGRVSSKMCRWYTIDLQTDDTDSAHLSPEANHGESISKSRRSLSRLTTDISDTDNSPAIGKKTRASHRLITTLTDSENDQRIRSARTPIRAMSEFPEEPTDRPDNLDPNIYCKTMIYRKSGRARYCGQCYDAGGDRKDRAWWCKGRAWVKFCYFSTNNDEEELENPEEVRDTRSSTFAETPQKPPQVSHNLFSSSVNRTKRKRIISSELPQLSATLSSPTSHHVISYMPSPPPTSSVEPYSPVVAVTKRTENVRSSSACSMPPSSPPVSTSSTRPVHPTPSPSLSASLLDASPISQKYPSLSLLRGATIGFRPTPPSSTDGARGSSVLSHYIPSTLPRKGILRRPSECSTAPSSSGSVKRARFSLQPRSPERDDSPDPLQSDEDEPFLGGDEDVSQIDSSIYAGSSSPIRAFNRYASSSSPLRNEWSVRARDIGIQLGPEHTGSLPRGMIKALVPSLGSSTSNPSIKTGESTLGSSVLVNRFALPTPPPSSGPVVTTQSRFTATRAGSSPSCTTGGPNSKKLNNTNTNNGLMLPPPVPLKRFTPAPSPAPNSTPIRLDSPNTPMISRSESVAHQSQSEPLNRMINARSRSRSISIAPSSSSSSSSSGVRLTTPSYKGPLRVISTTPRKKSRVERELARKAQEMDDAGLEWGMDEDTEDGGRMWREGSIVMLHNEL</sequence>
<feature type="compositionally biased region" description="Polar residues" evidence="1">
    <location>
        <begin position="370"/>
        <end position="397"/>
    </location>
</feature>
<feature type="compositionally biased region" description="Acidic residues" evidence="1">
    <location>
        <begin position="249"/>
        <end position="276"/>
    </location>
</feature>
<reference evidence="2" key="1">
    <citation type="submission" date="2013-07" db="EMBL/GenBank/DDBJ databases">
        <title>The Genome Sequence of Cryptococcus pinus CBS10737.</title>
        <authorList>
            <consortium name="The Broad Institute Genome Sequencing Platform"/>
            <person name="Cuomo C."/>
            <person name="Litvintseva A."/>
            <person name="Chen Y."/>
            <person name="Heitman J."/>
            <person name="Sun S."/>
            <person name="Springer D."/>
            <person name="Dromer F."/>
            <person name="Young S.K."/>
            <person name="Zeng Q."/>
            <person name="Gargeya S."/>
            <person name="Fitzgerald M."/>
            <person name="Abouelleil A."/>
            <person name="Alvarado L."/>
            <person name="Berlin A.M."/>
            <person name="Chapman S.B."/>
            <person name="Dewar J."/>
            <person name="Goldberg J."/>
            <person name="Griggs A."/>
            <person name="Gujja S."/>
            <person name="Hansen M."/>
            <person name="Howarth C."/>
            <person name="Imamovic A."/>
            <person name="Larimer J."/>
            <person name="McCowan C."/>
            <person name="Murphy C."/>
            <person name="Pearson M."/>
            <person name="Priest M."/>
            <person name="Roberts A."/>
            <person name="Saif S."/>
            <person name="Shea T."/>
            <person name="Sykes S."/>
            <person name="Wortman J."/>
            <person name="Nusbaum C."/>
            <person name="Birren B."/>
        </authorList>
    </citation>
    <scope>NUCLEOTIDE SEQUENCE [LARGE SCALE GENOMIC DNA]</scope>
    <source>
        <strain evidence="2">CBS 10737</strain>
    </source>
</reference>
<feature type="region of interest" description="Disordered" evidence="1">
    <location>
        <begin position="244"/>
        <end position="316"/>
    </location>
</feature>
<organism evidence="2">
    <name type="scientific">Kwoniella pini CBS 10737</name>
    <dbReference type="NCBI Taxonomy" id="1296096"/>
    <lineage>
        <taxon>Eukaryota</taxon>
        <taxon>Fungi</taxon>
        <taxon>Dikarya</taxon>
        <taxon>Basidiomycota</taxon>
        <taxon>Agaricomycotina</taxon>
        <taxon>Tremellomycetes</taxon>
        <taxon>Tremellales</taxon>
        <taxon>Cryptococcaceae</taxon>
        <taxon>Kwoniella</taxon>
    </lineage>
</organism>
<feature type="region of interest" description="Disordered" evidence="1">
    <location>
        <begin position="333"/>
        <end position="352"/>
    </location>
</feature>
<name>A0A1B9HZL8_9TREE</name>
<feature type="region of interest" description="Disordered" evidence="1">
    <location>
        <begin position="1"/>
        <end position="106"/>
    </location>
</feature>
<dbReference type="InterPro" id="IPR018465">
    <property type="entry name" value="Scm3/HJURP"/>
</dbReference>
<evidence type="ECO:0000256" key="1">
    <source>
        <dbReference type="SAM" id="MobiDB-lite"/>
    </source>
</evidence>
<feature type="compositionally biased region" description="Basic and acidic residues" evidence="1">
    <location>
        <begin position="599"/>
        <end position="616"/>
    </location>
</feature>
<feature type="compositionally biased region" description="Acidic residues" evidence="1">
    <location>
        <begin position="1024"/>
        <end position="1041"/>
    </location>
</feature>
<feature type="compositionally biased region" description="Low complexity" evidence="1">
    <location>
        <begin position="46"/>
        <end position="61"/>
    </location>
</feature>
<protein>
    <submittedName>
        <fullName evidence="2">Uncharacterized protein</fullName>
    </submittedName>
</protein>
<feature type="compositionally biased region" description="Acidic residues" evidence="1">
    <location>
        <begin position="1291"/>
        <end position="1305"/>
    </location>
</feature>
<accession>A0A1B9HZL8</accession>
<evidence type="ECO:0000313" key="4">
    <source>
        <dbReference type="Proteomes" id="UP000094020"/>
    </source>
</evidence>
<feature type="region of interest" description="Disordered" evidence="1">
    <location>
        <begin position="669"/>
        <end position="708"/>
    </location>
</feature>
<evidence type="ECO:0000313" key="3">
    <source>
        <dbReference type="EMBL" id="WWC72979.1"/>
    </source>
</evidence>
<dbReference type="Gene3D" id="1.10.20.10">
    <property type="entry name" value="Histone, subunit A"/>
    <property type="match status" value="1"/>
</dbReference>
<feature type="compositionally biased region" description="Basic and acidic residues" evidence="1">
    <location>
        <begin position="1280"/>
        <end position="1290"/>
    </location>
</feature>
<dbReference type="GeneID" id="30173883"/>
<gene>
    <name evidence="2" type="ORF">I206_05514</name>
    <name evidence="3" type="ORF">I206_106943</name>
</gene>
<feature type="compositionally biased region" description="Low complexity" evidence="1">
    <location>
        <begin position="901"/>
        <end position="935"/>
    </location>
</feature>
<feature type="region of interest" description="Disordered" evidence="1">
    <location>
        <begin position="1136"/>
        <end position="1308"/>
    </location>
</feature>
<feature type="compositionally biased region" description="Basic and acidic residues" evidence="1">
    <location>
        <begin position="582"/>
        <end position="592"/>
    </location>
</feature>
<feature type="region of interest" description="Disordered" evidence="1">
    <location>
        <begin position="558"/>
        <end position="628"/>
    </location>
</feature>